<feature type="compositionally biased region" description="Polar residues" evidence="1">
    <location>
        <begin position="149"/>
        <end position="166"/>
    </location>
</feature>
<dbReference type="PROSITE" id="PS50833">
    <property type="entry name" value="BRIX"/>
    <property type="match status" value="1"/>
</dbReference>
<dbReference type="GO" id="GO:0006364">
    <property type="term" value="P:rRNA processing"/>
    <property type="evidence" value="ECO:0007669"/>
    <property type="project" value="InterPro"/>
</dbReference>
<dbReference type="Proteomes" id="UP000186817">
    <property type="component" value="Unassembled WGS sequence"/>
</dbReference>
<dbReference type="GO" id="GO:0042274">
    <property type="term" value="P:ribosomal small subunit biogenesis"/>
    <property type="evidence" value="ECO:0007669"/>
    <property type="project" value="UniProtKB-ARBA"/>
</dbReference>
<accession>A0A1Q9F089</accession>
<dbReference type="GO" id="GO:0042134">
    <property type="term" value="F:rRNA primary transcript binding"/>
    <property type="evidence" value="ECO:0007669"/>
    <property type="project" value="InterPro"/>
</dbReference>
<keyword evidence="4" id="KW-1185">Reference proteome</keyword>
<feature type="domain" description="Brix" evidence="2">
    <location>
        <begin position="326"/>
        <end position="518"/>
    </location>
</feature>
<dbReference type="GO" id="GO:0032040">
    <property type="term" value="C:small-subunit processome"/>
    <property type="evidence" value="ECO:0007669"/>
    <property type="project" value="TreeGrafter"/>
</dbReference>
<evidence type="ECO:0000313" key="3">
    <source>
        <dbReference type="EMBL" id="OLQ13091.1"/>
    </source>
</evidence>
<dbReference type="CDD" id="cd00201">
    <property type="entry name" value="WW"/>
    <property type="match status" value="1"/>
</dbReference>
<evidence type="ECO:0000259" key="2">
    <source>
        <dbReference type="PROSITE" id="PS50833"/>
    </source>
</evidence>
<evidence type="ECO:0000313" key="4">
    <source>
        <dbReference type="Proteomes" id="UP000186817"/>
    </source>
</evidence>
<dbReference type="OrthoDB" id="10253204at2759"/>
<keyword evidence="3" id="KW-0687">Ribonucleoprotein</keyword>
<dbReference type="GO" id="GO:0030515">
    <property type="term" value="F:snoRNA binding"/>
    <property type="evidence" value="ECO:0007669"/>
    <property type="project" value="TreeGrafter"/>
</dbReference>
<feature type="region of interest" description="Disordered" evidence="1">
    <location>
        <begin position="25"/>
        <end position="48"/>
    </location>
</feature>
<dbReference type="InterPro" id="IPR007109">
    <property type="entry name" value="Brix"/>
</dbReference>
<name>A0A1Q9F089_SYMMI</name>
<dbReference type="InterPro" id="IPR044281">
    <property type="entry name" value="IMP4/RPF1"/>
</dbReference>
<dbReference type="SMART" id="SM00879">
    <property type="entry name" value="Brix"/>
    <property type="match status" value="1"/>
</dbReference>
<dbReference type="GO" id="GO:0034457">
    <property type="term" value="C:Mpp10 complex"/>
    <property type="evidence" value="ECO:0007669"/>
    <property type="project" value="UniProtKB-ARBA"/>
</dbReference>
<comment type="caution">
    <text evidence="3">The sequence shown here is derived from an EMBL/GenBank/DDBJ whole genome shotgun (WGS) entry which is preliminary data.</text>
</comment>
<dbReference type="FunFam" id="3.40.50.10480:FF:000001">
    <property type="entry name" value="IMP4, U3 small nucleolar ribonucleoprotein"/>
    <property type="match status" value="1"/>
</dbReference>
<protein>
    <submittedName>
        <fullName evidence="3">U3 small nucleolar ribonucleoprotein imp4</fullName>
    </submittedName>
</protein>
<dbReference type="PANTHER" id="PTHR22734">
    <property type="entry name" value="U3 SMALL NUCLEOLAR RIBONUCLEOPROTEIN PROTEIN IMP4"/>
    <property type="match status" value="1"/>
</dbReference>
<reference evidence="3 4" key="1">
    <citation type="submission" date="2016-02" db="EMBL/GenBank/DDBJ databases">
        <title>Genome analysis of coral dinoflagellate symbionts highlights evolutionary adaptations to a symbiotic lifestyle.</title>
        <authorList>
            <person name="Aranda M."/>
            <person name="Li Y."/>
            <person name="Liew Y.J."/>
            <person name="Baumgarten S."/>
            <person name="Simakov O."/>
            <person name="Wilson M."/>
            <person name="Piel J."/>
            <person name="Ashoor H."/>
            <person name="Bougouffa S."/>
            <person name="Bajic V.B."/>
            <person name="Ryu T."/>
            <person name="Ravasi T."/>
            <person name="Bayer T."/>
            <person name="Micklem G."/>
            <person name="Kim H."/>
            <person name="Bhak J."/>
            <person name="Lajeunesse T.C."/>
            <person name="Voolstra C.R."/>
        </authorList>
    </citation>
    <scope>NUCLEOTIDE SEQUENCE [LARGE SCALE GENOMIC DNA]</scope>
    <source>
        <strain evidence="3 4">CCMP2467</strain>
    </source>
</reference>
<organism evidence="3 4">
    <name type="scientific">Symbiodinium microadriaticum</name>
    <name type="common">Dinoflagellate</name>
    <name type="synonym">Zooxanthella microadriatica</name>
    <dbReference type="NCBI Taxonomy" id="2951"/>
    <lineage>
        <taxon>Eukaryota</taxon>
        <taxon>Sar</taxon>
        <taxon>Alveolata</taxon>
        <taxon>Dinophyceae</taxon>
        <taxon>Suessiales</taxon>
        <taxon>Symbiodiniaceae</taxon>
        <taxon>Symbiodinium</taxon>
    </lineage>
</organism>
<dbReference type="EMBL" id="LSRX01000033">
    <property type="protein sequence ID" value="OLQ13091.1"/>
    <property type="molecule type" value="Genomic_DNA"/>
</dbReference>
<dbReference type="SUPFAM" id="SSF52954">
    <property type="entry name" value="Class II aaRS ABD-related"/>
    <property type="match status" value="1"/>
</dbReference>
<feature type="region of interest" description="Disordered" evidence="1">
    <location>
        <begin position="139"/>
        <end position="166"/>
    </location>
</feature>
<feature type="compositionally biased region" description="Polar residues" evidence="1">
    <location>
        <begin position="25"/>
        <end position="38"/>
    </location>
</feature>
<dbReference type="Gene3D" id="2.20.70.10">
    <property type="match status" value="1"/>
</dbReference>
<sequence length="548" mass="60178">MANSEETLVLICDCKITSASFLTNQRPSPRTPCSSGWTTRHDDRSSKASTKLTKCSSVATALMLGPSSARWLGAARRGSALLLVTHRPKAVGPRLPGLRRGISSRPPEVMEAACINGPAGRADPDPTAVSADSIRETQVNGAAGHSDATRTSGSAGASETTMHATQASSVNSLAGYSDANRTAAASGDGAMETSLQTAQAASANNTAAGASAWALPDGWAAYSTPQGHIFYYHHSSDSQSTQRMLRRNARLRKEYLYKKALEDKEATTFEKKRKLQEAFDSQKPIPTELRGEDRKLRKVLDLADDRTKDQRKAMDDEYAYLGVKDPKVLVTTSRDPSSRLSQFLKELRMLFPGAQRMNRGSYVVKDLMELARSHEMTDVILVHEHRGEPDGMVVCHLPFGPTAYFGLSNVVLRHDLAEKPPAMSEASPHLVFHGFTAKTGLRVKTILQALFPPAKQAGDRVMTFANHHDVIHFRHHSFARPKGPGGDGHRSRAKDVALTENGPRFQMRLFRVELGTIDMKDVEVEWVLRPYFNRQKEALALPEEEPKT</sequence>
<dbReference type="GO" id="GO:0005654">
    <property type="term" value="C:nucleoplasm"/>
    <property type="evidence" value="ECO:0007669"/>
    <property type="project" value="UniProtKB-ARBA"/>
</dbReference>
<dbReference type="Gene3D" id="3.40.50.10480">
    <property type="entry name" value="Probable brix-domain ribosomal biogenesis protein"/>
    <property type="match status" value="1"/>
</dbReference>
<evidence type="ECO:0000256" key="1">
    <source>
        <dbReference type="SAM" id="MobiDB-lite"/>
    </source>
</evidence>
<dbReference type="Pfam" id="PF04427">
    <property type="entry name" value="Brix"/>
    <property type="match status" value="1"/>
</dbReference>
<proteinExistence type="predicted"/>
<dbReference type="InterPro" id="IPR001202">
    <property type="entry name" value="WW_dom"/>
</dbReference>
<gene>
    <name evidence="3" type="primary">imp4</name>
    <name evidence="3" type="ORF">AK812_SmicGene2919</name>
</gene>
<dbReference type="AlphaFoldDB" id="A0A1Q9F089"/>
<dbReference type="PANTHER" id="PTHR22734:SF2">
    <property type="entry name" value="U3 SMALL NUCLEOLAR RIBONUCLEOPROTEIN PROTEIN IMP4"/>
    <property type="match status" value="1"/>
</dbReference>